<feature type="region of interest" description="Disordered" evidence="1">
    <location>
        <begin position="475"/>
        <end position="513"/>
    </location>
</feature>
<evidence type="ECO:0000313" key="4">
    <source>
        <dbReference type="EMBL" id="CAG8625434.1"/>
    </source>
</evidence>
<reference evidence="4" key="1">
    <citation type="submission" date="2021-06" db="EMBL/GenBank/DDBJ databases">
        <authorList>
            <person name="Kallberg Y."/>
            <person name="Tangrot J."/>
            <person name="Rosling A."/>
        </authorList>
    </citation>
    <scope>NUCLEOTIDE SEQUENCE</scope>
    <source>
        <strain evidence="4">FL966</strain>
    </source>
</reference>
<dbReference type="Proteomes" id="UP000789759">
    <property type="component" value="Unassembled WGS sequence"/>
</dbReference>
<evidence type="ECO:0000256" key="1">
    <source>
        <dbReference type="SAM" id="MobiDB-lite"/>
    </source>
</evidence>
<dbReference type="EMBL" id="CAJVQA010005661">
    <property type="protein sequence ID" value="CAG8625434.1"/>
    <property type="molecule type" value="Genomic_DNA"/>
</dbReference>
<proteinExistence type="predicted"/>
<feature type="compositionally biased region" description="Basic residues" evidence="1">
    <location>
        <begin position="475"/>
        <end position="496"/>
    </location>
</feature>
<dbReference type="AlphaFoldDB" id="A0A9N9D6W9"/>
<dbReference type="SUPFAM" id="SSF47095">
    <property type="entry name" value="HMG-box"/>
    <property type="match status" value="1"/>
</dbReference>
<sequence>MEDNHESKNESFAFFLLFSIKVHSIIAAKFSNLSSKEISNIILKLWSCLPEISKTEYKIKISGHTYFGITCHWITYDFKLIEVVLEVMNFSGSELFEKLQLSKFRLAHENIVSITVNNEDNDNVKTALSQMQFEIIPCLPNILRISPSIQYLYETLNNNILGISREEETLKENILSDDEFDICRELDIILKLFYELTEMLEGSKYPALSVVTPAIKNLKQRLSIYQLRNDVIQQIINNILDKLRKNCDVPSTLGLYRSFFDHYFKNLLYANEELCHTIINNLRKQYTKLTNLTFNSIIAIKKEDSKMLQFFQTFDEENYRQTEFDKYLELIQLPVMEENNSLRWWSQNKYLFATLAKLARKYLSIPAFSAPNRGNGVNVFISSGYSPILLRNSENVISKNMIKELPGLNIKIPAFILNTAANTSYNEKTYNHLSNHQVSSLIGYLWSKLTSELREEYQQQAKKIKLDYQKQNKGKYTYKKRSSNKKTRDVSKKKKLTQVSNTKEISLSSSTENNEELLTDNLEKIFNFPLDRFISKELSKKNMNNIKKNYYEDLSERNNVKNTHSEELSEINNAQETYSEKSNEINNFQKSYSEENNDNALFDYQQLFSFLSEYDIFGLDTSNQLPLTGIDGWQSTEKLENPSTIIYREQSTEKLENPSELIYDERSTVDHSVYSIENIESRLETAGNMP</sequence>
<comment type="caution">
    <text evidence="4">The sequence shown here is derived from an EMBL/GenBank/DDBJ whole genome shotgun (WGS) entry which is preliminary data.</text>
</comment>
<dbReference type="InterPro" id="IPR008906">
    <property type="entry name" value="HATC_C_dom"/>
</dbReference>
<dbReference type="InterPro" id="IPR009071">
    <property type="entry name" value="HMG_box_dom"/>
</dbReference>
<feature type="domain" description="HAT C-terminal dimerisation" evidence="3">
    <location>
        <begin position="324"/>
        <end position="371"/>
    </location>
</feature>
<keyword evidence="5" id="KW-1185">Reference proteome</keyword>
<dbReference type="Gene3D" id="1.10.30.10">
    <property type="entry name" value="High mobility group box domain"/>
    <property type="match status" value="1"/>
</dbReference>
<dbReference type="Pfam" id="PF05699">
    <property type="entry name" value="Dimer_Tnp_hAT"/>
    <property type="match status" value="1"/>
</dbReference>
<dbReference type="SUPFAM" id="SSF53098">
    <property type="entry name" value="Ribonuclease H-like"/>
    <property type="match status" value="1"/>
</dbReference>
<name>A0A9N9D6W9_9GLOM</name>
<dbReference type="InterPro" id="IPR036910">
    <property type="entry name" value="HMG_box_dom_sf"/>
</dbReference>
<organism evidence="4 5">
    <name type="scientific">Cetraspora pellucida</name>
    <dbReference type="NCBI Taxonomy" id="1433469"/>
    <lineage>
        <taxon>Eukaryota</taxon>
        <taxon>Fungi</taxon>
        <taxon>Fungi incertae sedis</taxon>
        <taxon>Mucoromycota</taxon>
        <taxon>Glomeromycotina</taxon>
        <taxon>Glomeromycetes</taxon>
        <taxon>Diversisporales</taxon>
        <taxon>Gigasporaceae</taxon>
        <taxon>Cetraspora</taxon>
    </lineage>
</organism>
<protein>
    <submittedName>
        <fullName evidence="4">17711_t:CDS:1</fullName>
    </submittedName>
</protein>
<dbReference type="PANTHER" id="PTHR23272">
    <property type="entry name" value="BED FINGER-RELATED"/>
    <property type="match status" value="1"/>
</dbReference>
<feature type="domain" description="HMG box" evidence="2">
    <location>
        <begin position="430"/>
        <end position="473"/>
    </location>
</feature>
<gene>
    <name evidence="4" type="ORF">CPELLU_LOCUS8132</name>
</gene>
<feature type="non-terminal residue" evidence="4">
    <location>
        <position position="1"/>
    </location>
</feature>
<dbReference type="OrthoDB" id="2435691at2759"/>
<evidence type="ECO:0000313" key="5">
    <source>
        <dbReference type="Proteomes" id="UP000789759"/>
    </source>
</evidence>
<evidence type="ECO:0000259" key="2">
    <source>
        <dbReference type="Pfam" id="PF00505"/>
    </source>
</evidence>
<evidence type="ECO:0000259" key="3">
    <source>
        <dbReference type="Pfam" id="PF05699"/>
    </source>
</evidence>
<accession>A0A9N9D6W9</accession>
<dbReference type="InterPro" id="IPR012337">
    <property type="entry name" value="RNaseH-like_sf"/>
</dbReference>
<dbReference type="Pfam" id="PF00505">
    <property type="entry name" value="HMG_box"/>
    <property type="match status" value="1"/>
</dbReference>
<dbReference type="GO" id="GO:0046983">
    <property type="term" value="F:protein dimerization activity"/>
    <property type="evidence" value="ECO:0007669"/>
    <property type="project" value="InterPro"/>
</dbReference>